<proteinExistence type="predicted"/>
<protein>
    <submittedName>
        <fullName evidence="1">ABC-three component system middle component 2</fullName>
    </submittedName>
</protein>
<dbReference type="AlphaFoldDB" id="A0AAU7CMK2"/>
<gene>
    <name evidence="1" type="ORF">V5E97_09690</name>
</gene>
<organism evidence="1">
    <name type="scientific">Singulisphaera sp. Ch08</name>
    <dbReference type="NCBI Taxonomy" id="3120278"/>
    <lineage>
        <taxon>Bacteria</taxon>
        <taxon>Pseudomonadati</taxon>
        <taxon>Planctomycetota</taxon>
        <taxon>Planctomycetia</taxon>
        <taxon>Isosphaerales</taxon>
        <taxon>Isosphaeraceae</taxon>
        <taxon>Singulisphaera</taxon>
    </lineage>
</organism>
<dbReference type="EMBL" id="CP155447">
    <property type="protein sequence ID" value="XBH06288.1"/>
    <property type="molecule type" value="Genomic_DNA"/>
</dbReference>
<dbReference type="Pfam" id="PF20288">
    <property type="entry name" value="MC2"/>
    <property type="match status" value="1"/>
</dbReference>
<dbReference type="RefSeq" id="WP_406699138.1">
    <property type="nucleotide sequence ID" value="NZ_CP155447.1"/>
</dbReference>
<reference evidence="1" key="1">
    <citation type="submission" date="2024-05" db="EMBL/GenBank/DDBJ databases">
        <title>Planctomycetes of the genus Singulisphaera possess chitinolytic capabilities.</title>
        <authorList>
            <person name="Ivanova A."/>
        </authorList>
    </citation>
    <scope>NUCLEOTIDE SEQUENCE</scope>
    <source>
        <strain evidence="1">Ch08T</strain>
    </source>
</reference>
<accession>A0AAU7CMK2</accession>
<dbReference type="InterPro" id="IPR046904">
    <property type="entry name" value="ABC-3C_MC2"/>
</dbReference>
<sequence>MGDNPRNSPSPFNSAVESGLRAIVLLAASSPRGCDLRRLVVYDYLLVHSDDAPDGPTSLHPRTPHRSGELLVRRKMLQDGLVLMISRELVATDYSDDGITFRATELTNGFLRYLQSDYARDLQDRAGWVVENFGSYSDEDLTIFAMSHLRDWGGEFVNESLVRHPEAWT</sequence>
<name>A0AAU7CMK2_9BACT</name>
<evidence type="ECO:0000313" key="1">
    <source>
        <dbReference type="EMBL" id="XBH06288.1"/>
    </source>
</evidence>